<feature type="compositionally biased region" description="Basic residues" evidence="1">
    <location>
        <begin position="500"/>
        <end position="509"/>
    </location>
</feature>
<dbReference type="Proteomes" id="UP000001020">
    <property type="component" value="Chromosome"/>
</dbReference>
<evidence type="ECO:0000256" key="1">
    <source>
        <dbReference type="SAM" id="MobiDB-lite"/>
    </source>
</evidence>
<proteinExistence type="predicted"/>
<dbReference type="SMART" id="SM00507">
    <property type="entry name" value="HNHc"/>
    <property type="match status" value="1"/>
</dbReference>
<organism evidence="3 4">
    <name type="scientific">Mycobacterium tuberculosis (strain CDC 1551 / Oshkosh)</name>
    <dbReference type="NCBI Taxonomy" id="83331"/>
    <lineage>
        <taxon>Bacteria</taxon>
        <taxon>Bacillati</taxon>
        <taxon>Actinomycetota</taxon>
        <taxon>Actinomycetes</taxon>
        <taxon>Mycobacteriales</taxon>
        <taxon>Mycobacteriaceae</taxon>
        <taxon>Mycobacterium</taxon>
        <taxon>Mycobacterium tuberculosis complex</taxon>
    </lineage>
</organism>
<evidence type="ECO:0000313" key="3">
    <source>
        <dbReference type="EMBL" id="AAK48250.1"/>
    </source>
</evidence>
<protein>
    <recommendedName>
        <fullName evidence="2">HNH nuclease domain-containing protein</fullName>
    </recommendedName>
</protein>
<evidence type="ECO:0000313" key="4">
    <source>
        <dbReference type="Proteomes" id="UP000001020"/>
    </source>
</evidence>
<dbReference type="HOGENOM" id="CLU_021786_3_2_11"/>
<accession>F2GG31</accession>
<feature type="region of interest" description="Disordered" evidence="1">
    <location>
        <begin position="500"/>
        <end position="542"/>
    </location>
</feature>
<dbReference type="EMBL" id="AE000516">
    <property type="protein sequence ID" value="AAK48250.1"/>
    <property type="molecule type" value="Genomic_DNA"/>
</dbReference>
<dbReference type="AlphaFoldDB" id="Q8VIT8"/>
<keyword evidence="4" id="KW-1185">Reference proteome</keyword>
<sequence length="542" mass="58414">MRRRTRALSTSQRGRCRPAILERMFEISLSDPVELRDADDAALLAAIEDCARAEVAAGARRLSAIAELTSRRTGNDQRADWACDGWDCAAAEVAAALTVSHRKASGQMHLSLTLNRLPQVAALFLAGQLSARLVSIIAWRTYLVRDPEALSLLDAALAKHATAWGPLSAPKLEKAIDSWIDRYDPAALRRTRISARSRDLCIGDPDEDAGTAALWGRLFATDAAMLDKRLTQLAHGVCDDDPRTIAQRRADALGALAAGADRLTCGCGNSDCPSSAGNHRQATGVVIHVVADAAALGAAPDPRLSGPEPALAPEAPATPAVKPPAALISGGGVVPAPLLAELIRGGAALSRVRHPGDLRSEPHYRPSAKLAEFVRIRDMTCRFPGCDQPTEFCDIDHTLPYPLGPTHPSNLKCLCRKHHLLKTFWTGWRDVQLPDGTIIWTAPNGHTYTTHPDSRIFLPSWHTTTAALPPAPSPPAIGPTHTLLMPRRRRTRAAELAHRIKRERAHVTQRNKPPPSGGDTAVAEGFEPPDGVSRLSLSRRVH</sequence>
<evidence type="ECO:0000259" key="2">
    <source>
        <dbReference type="SMART" id="SM00507"/>
    </source>
</evidence>
<dbReference type="KEGG" id="mtc:MT3885"/>
<reference evidence="3 4" key="1">
    <citation type="journal article" date="2002" name="J. Bacteriol.">
        <title>Whole-genome comparison of Mycobacterium tuberculosis clinical and laboratory strains.</title>
        <authorList>
            <person name="Fleischmann R.D."/>
            <person name="Alland D."/>
            <person name="Eisen J.A."/>
            <person name="Carpenter L."/>
            <person name="White O."/>
            <person name="Peterson J."/>
            <person name="DeBoy R."/>
            <person name="Dodson R."/>
            <person name="Gwinn M."/>
            <person name="Haft D."/>
            <person name="Hickey E."/>
            <person name="Kolonay J.F."/>
            <person name="Nelson W.C."/>
            <person name="Umayam L.A."/>
            <person name="Ermolaeva M."/>
            <person name="Salzberg S.L."/>
            <person name="Delcher A."/>
            <person name="Utterback T."/>
            <person name="Weidman J."/>
            <person name="Khouri H."/>
            <person name="Gill J."/>
            <person name="Mikula A."/>
            <person name="Bishai W."/>
            <person name="Jacobs Jr W.R.Jr."/>
            <person name="Venter J.C."/>
            <person name="Fraser C.M."/>
        </authorList>
    </citation>
    <scope>NUCLEOTIDE SEQUENCE [LARGE SCALE GENOMIC DNA]</scope>
    <source>
        <strain evidence="4">CDC 1551 / Oshkosh</strain>
    </source>
</reference>
<gene>
    <name evidence="3" type="ordered locus">MT3885</name>
</gene>
<accession>Q8VIT8</accession>
<name>Q8VIT8_MYCTO</name>
<dbReference type="InterPro" id="IPR003870">
    <property type="entry name" value="DUF222"/>
</dbReference>
<feature type="domain" description="HNH nuclease" evidence="2">
    <location>
        <begin position="369"/>
        <end position="420"/>
    </location>
</feature>
<dbReference type="CDD" id="cd00085">
    <property type="entry name" value="HNHc"/>
    <property type="match status" value="1"/>
</dbReference>
<dbReference type="Pfam" id="PF02720">
    <property type="entry name" value="DUF222"/>
    <property type="match status" value="1"/>
</dbReference>
<dbReference type="InterPro" id="IPR003615">
    <property type="entry name" value="HNH_nuc"/>
</dbReference>